<comment type="subcellular location">
    <subcellularLocation>
        <location evidence="1">Periplasm</location>
    </subcellularLocation>
</comment>
<proteinExistence type="predicted"/>
<dbReference type="GO" id="GO:0042597">
    <property type="term" value="C:periplasmic space"/>
    <property type="evidence" value="ECO:0007669"/>
    <property type="project" value="UniProtKB-SubCell"/>
</dbReference>
<dbReference type="AlphaFoldDB" id="A0A0A5JHM6"/>
<keyword evidence="4" id="KW-0456">Lyase</keyword>
<dbReference type="InterPro" id="IPR008929">
    <property type="entry name" value="Chondroitin_lyas"/>
</dbReference>
<dbReference type="Pfam" id="PF07940">
    <property type="entry name" value="Hepar_II_III_C"/>
    <property type="match status" value="1"/>
</dbReference>
<dbReference type="Gene3D" id="1.50.10.100">
    <property type="entry name" value="Chondroitin AC/alginate lyase"/>
    <property type="match status" value="1"/>
</dbReference>
<dbReference type="PANTHER" id="PTHR39210">
    <property type="entry name" value="HEPARIN-SULFATE LYASE"/>
    <property type="match status" value="1"/>
</dbReference>
<dbReference type="Gene3D" id="2.70.98.70">
    <property type="match status" value="1"/>
</dbReference>
<reference evidence="6 7" key="1">
    <citation type="submission" date="2014-10" db="EMBL/GenBank/DDBJ databases">
        <title>Genome sequencing of Vibrio sinaloensis T08.</title>
        <authorList>
            <person name="Chan K.-G."/>
            <person name="Mohamad N.I."/>
        </authorList>
    </citation>
    <scope>NUCLEOTIDE SEQUENCE [LARGE SCALE GENOMIC DNA]</scope>
    <source>
        <strain evidence="6 7">T08</strain>
    </source>
</reference>
<dbReference type="Proteomes" id="UP000030451">
    <property type="component" value="Unassembled WGS sequence"/>
</dbReference>
<gene>
    <name evidence="6" type="ORF">NM06_16720</name>
</gene>
<dbReference type="SUPFAM" id="SSF48230">
    <property type="entry name" value="Chondroitin AC/alginate lyase"/>
    <property type="match status" value="1"/>
</dbReference>
<dbReference type="OrthoDB" id="9763014at2"/>
<dbReference type="RefSeq" id="WP_038192310.1">
    <property type="nucleotide sequence ID" value="NZ_JRWP01000044.1"/>
</dbReference>
<dbReference type="GO" id="GO:0016829">
    <property type="term" value="F:lyase activity"/>
    <property type="evidence" value="ECO:0007669"/>
    <property type="project" value="UniProtKB-KW"/>
</dbReference>
<dbReference type="EMBL" id="JRWP01000044">
    <property type="protein sequence ID" value="KGY07453.1"/>
    <property type="molecule type" value="Genomic_DNA"/>
</dbReference>
<dbReference type="InterPro" id="IPR012480">
    <property type="entry name" value="Hepar_II_III_C"/>
</dbReference>
<name>A0A0A5JHM6_PHOS4</name>
<feature type="domain" description="Heparinase II/III-like C-terminal" evidence="5">
    <location>
        <begin position="382"/>
        <end position="570"/>
    </location>
</feature>
<comment type="caution">
    <text evidence="6">The sequence shown here is derived from an EMBL/GenBank/DDBJ whole genome shotgun (WGS) entry which is preliminary data.</text>
</comment>
<evidence type="ECO:0000313" key="7">
    <source>
        <dbReference type="Proteomes" id="UP000030451"/>
    </source>
</evidence>
<evidence type="ECO:0000256" key="2">
    <source>
        <dbReference type="ARBA" id="ARBA00022729"/>
    </source>
</evidence>
<organism evidence="6 7">
    <name type="scientific">Photobacterium sp. (strain ATCC 43367)</name>
    <dbReference type="NCBI Taxonomy" id="379097"/>
    <lineage>
        <taxon>Bacteria</taxon>
        <taxon>Pseudomonadati</taxon>
        <taxon>Pseudomonadota</taxon>
        <taxon>Gammaproteobacteria</taxon>
        <taxon>Vibrionales</taxon>
        <taxon>Vibrionaceae</taxon>
        <taxon>Vibrio</taxon>
        <taxon>Vibrio oreintalis group</taxon>
    </lineage>
</organism>
<evidence type="ECO:0000259" key="5">
    <source>
        <dbReference type="Pfam" id="PF07940"/>
    </source>
</evidence>
<keyword evidence="3" id="KW-0574">Periplasm</keyword>
<sequence length="603" mass="68725">MVLTKIQTLFKLGVVSLVRLALYKLSLRTGLNPVKRINHPPIDESLFYCDDDIPGRSSQVPQITPFGWMKSVSLDNLDWSRNLLTEQVVHDSHLPWYQIPDFDPAVGDIKGVWEASRFSWAPALAKSYCLGDTSATVTLNQVCGSWMKNNPFYLGPNWKCGQEASIRVIHLAYTAKLLNQVDNSKPSLLAFIKAHLMRIAPTVLYAVAQNNNHGTSEAAALFIGGSWLLKHGDPQGEKWQKQGRYWLENRAKCLIENDGSFSQYSSNYHRLMLDSYSLAELWRQSLDLEPFKSCLYTRLGAATNWLYQLTDSKSGDIPNLGANDGAWLLPISGSDYRDFRSTVAIASHVFLKKHIWTHLPQVQQSYALLALTASGRELNAQTSFHFPDGGYFGLRNSDNTAFALVNYPRFRFRPSQCDALHVDFWVDGVNVLRDGGTYSYNAGQELIDYYGGVASHCSVQFDDHDQMPRLSRFLFGDWLSSRDIQWNAALSRCQASYIDSFECSHKRNVTLTENALIVRDTLSGFKEKAVLRWRLAPGMWHIEGRKVYNKEQQILVSCDSEIVRFELVDGRESRYYYQERTIPVLEIEVKKNAQIVTEYQYKQ</sequence>
<evidence type="ECO:0000256" key="4">
    <source>
        <dbReference type="ARBA" id="ARBA00023239"/>
    </source>
</evidence>
<evidence type="ECO:0000256" key="1">
    <source>
        <dbReference type="ARBA" id="ARBA00004418"/>
    </source>
</evidence>
<evidence type="ECO:0000256" key="3">
    <source>
        <dbReference type="ARBA" id="ARBA00022764"/>
    </source>
</evidence>
<evidence type="ECO:0000313" key="6">
    <source>
        <dbReference type="EMBL" id="KGY07453.1"/>
    </source>
</evidence>
<accession>A0A0A5JHM6</accession>
<dbReference type="PANTHER" id="PTHR39210:SF1">
    <property type="entry name" value="HEPARIN-SULFATE LYASE"/>
    <property type="match status" value="1"/>
</dbReference>
<protein>
    <submittedName>
        <fullName evidence="6">Heparinase</fullName>
    </submittedName>
</protein>
<keyword evidence="2" id="KW-0732">Signal</keyword>